<comment type="caution">
    <text evidence="2">The sequence shown here is derived from an EMBL/GenBank/DDBJ whole genome shotgun (WGS) entry which is preliminary data.</text>
</comment>
<dbReference type="AlphaFoldDB" id="A0A927BU71"/>
<evidence type="ECO:0000313" key="2">
    <source>
        <dbReference type="EMBL" id="MBD2846898.1"/>
    </source>
</evidence>
<proteinExistence type="predicted"/>
<dbReference type="EMBL" id="JACXIZ010000028">
    <property type="protein sequence ID" value="MBD2846898.1"/>
    <property type="molecule type" value="Genomic_DNA"/>
</dbReference>
<dbReference type="RefSeq" id="WP_190919691.1">
    <property type="nucleotide sequence ID" value="NZ_JACXIZ010000028.1"/>
</dbReference>
<evidence type="ECO:0000256" key="1">
    <source>
        <dbReference type="SAM" id="MobiDB-lite"/>
    </source>
</evidence>
<accession>A0A927BU71</accession>
<name>A0A927BU71_9BACL</name>
<protein>
    <submittedName>
        <fullName evidence="2">Uncharacterized protein</fullName>
    </submittedName>
</protein>
<organism evidence="2 3">
    <name type="scientific">Paenibacillus sabuli</name>
    <dbReference type="NCBI Taxonomy" id="2772509"/>
    <lineage>
        <taxon>Bacteria</taxon>
        <taxon>Bacillati</taxon>
        <taxon>Bacillota</taxon>
        <taxon>Bacilli</taxon>
        <taxon>Bacillales</taxon>
        <taxon>Paenibacillaceae</taxon>
        <taxon>Paenibacillus</taxon>
    </lineage>
</organism>
<evidence type="ECO:0000313" key="3">
    <source>
        <dbReference type="Proteomes" id="UP000621560"/>
    </source>
</evidence>
<feature type="region of interest" description="Disordered" evidence="1">
    <location>
        <begin position="1"/>
        <end position="59"/>
    </location>
</feature>
<reference evidence="2" key="1">
    <citation type="submission" date="2020-09" db="EMBL/GenBank/DDBJ databases">
        <title>A novel bacterium of genus Paenibacillus, isolated from South China Sea.</title>
        <authorList>
            <person name="Huang H."/>
            <person name="Mo K."/>
            <person name="Hu Y."/>
        </authorList>
    </citation>
    <scope>NUCLEOTIDE SEQUENCE</scope>
    <source>
        <strain evidence="2">IB182496</strain>
    </source>
</reference>
<dbReference type="Proteomes" id="UP000621560">
    <property type="component" value="Unassembled WGS sequence"/>
</dbReference>
<gene>
    <name evidence="2" type="ORF">IDH44_17005</name>
</gene>
<keyword evidence="3" id="KW-1185">Reference proteome</keyword>
<sequence length="59" mass="6400">MGKSNDKRLHGGRGRSDNNGQSTSGVRGGELGNGRLSPFKNNNPKGERELPNEYVSKDE</sequence>
<feature type="compositionally biased region" description="Basic and acidic residues" evidence="1">
    <location>
        <begin position="45"/>
        <end position="59"/>
    </location>
</feature>